<dbReference type="RefSeq" id="WP_123200151.1">
    <property type="nucleotide sequence ID" value="NZ_RJMB01000003.1"/>
</dbReference>
<name>A0A3N0EFH6_9ACTN</name>
<protein>
    <submittedName>
        <fullName evidence="1">Uncharacterized protein</fullName>
    </submittedName>
</protein>
<dbReference type="OrthoDB" id="3423476at2"/>
<evidence type="ECO:0000313" key="1">
    <source>
        <dbReference type="EMBL" id="RNL86626.1"/>
    </source>
</evidence>
<sequence>MANIFTNFLRIVPHPGQAIGPDEAGWIVERVLNDRGSYNVPVAAHRASDGGLLDIQAGSRKNPYFHDFCEEHPERYAFVGERFFDDGGTVDTMFGLGPGEEWSDFGPCWYGFDEVRVLGAAVHLPAVGTRSGWAPLGDGCWQASLVGRYQTGNDRADIAKAGPCSMKVEWNPPVADVQPGGLATPTTPAYWDVDIMGLQPAALEPLVVHGSLQADDRPQVERVELLWRGRVVHRTQMEYDDVLEEYVWEQRSADDWDNCLNPQYIASMDALRHEAG</sequence>
<gene>
    <name evidence="1" type="ORF">EFW17_05440</name>
</gene>
<dbReference type="Proteomes" id="UP000269198">
    <property type="component" value="Unassembled WGS sequence"/>
</dbReference>
<accession>A0A3N0EFH6</accession>
<keyword evidence="2" id="KW-1185">Reference proteome</keyword>
<proteinExistence type="predicted"/>
<dbReference type="AlphaFoldDB" id="A0A3N0EFH6"/>
<reference evidence="1 2" key="1">
    <citation type="submission" date="2018-11" db="EMBL/GenBank/DDBJ databases">
        <title>The genome draft of YIM 96095.</title>
        <authorList>
            <person name="Tang S.-K."/>
            <person name="Chunyu W.-X."/>
            <person name="Feng Y.-Z."/>
        </authorList>
    </citation>
    <scope>NUCLEOTIDE SEQUENCE [LARGE SCALE GENOMIC DNA]</scope>
    <source>
        <strain evidence="1 2">YIM 96095</strain>
    </source>
</reference>
<organism evidence="1 2">
    <name type="scientific">Halostreptopolyspora alba</name>
    <dbReference type="NCBI Taxonomy" id="2487137"/>
    <lineage>
        <taxon>Bacteria</taxon>
        <taxon>Bacillati</taxon>
        <taxon>Actinomycetota</taxon>
        <taxon>Actinomycetes</taxon>
        <taxon>Streptosporangiales</taxon>
        <taxon>Nocardiopsidaceae</taxon>
        <taxon>Halostreptopolyspora</taxon>
    </lineage>
</organism>
<evidence type="ECO:0000313" key="2">
    <source>
        <dbReference type="Proteomes" id="UP000269198"/>
    </source>
</evidence>
<dbReference type="EMBL" id="RJMB01000003">
    <property type="protein sequence ID" value="RNL86626.1"/>
    <property type="molecule type" value="Genomic_DNA"/>
</dbReference>
<comment type="caution">
    <text evidence="1">The sequence shown here is derived from an EMBL/GenBank/DDBJ whole genome shotgun (WGS) entry which is preliminary data.</text>
</comment>